<dbReference type="KEGG" id="pei:H9L10_05175"/>
<name>A0A7G9R483_9MICO</name>
<keyword evidence="3" id="KW-1185">Reference proteome</keyword>
<dbReference type="EMBL" id="CP060712">
    <property type="protein sequence ID" value="QNN50408.1"/>
    <property type="molecule type" value="Genomic_DNA"/>
</dbReference>
<reference evidence="2 3" key="1">
    <citation type="submission" date="2020-08" db="EMBL/GenBank/DDBJ databases">
        <title>Genome sequence of Phycicoccus endophyticus JCM 31784T.</title>
        <authorList>
            <person name="Hyun D.-W."/>
            <person name="Bae J.-W."/>
        </authorList>
    </citation>
    <scope>NUCLEOTIDE SEQUENCE [LARGE SCALE GENOMIC DNA]</scope>
    <source>
        <strain evidence="2 3">JCM 31784</strain>
    </source>
</reference>
<evidence type="ECO:0000313" key="2">
    <source>
        <dbReference type="EMBL" id="QNN50408.1"/>
    </source>
</evidence>
<sequence>MNPHPTSTPSDASMCPDADRPGTPRSLFPPADADAETYRDWLASSPWPEVVFASAGAR</sequence>
<organism evidence="2 3">
    <name type="scientific">Phycicoccus endophyticus</name>
    <dbReference type="NCBI Taxonomy" id="1690220"/>
    <lineage>
        <taxon>Bacteria</taxon>
        <taxon>Bacillati</taxon>
        <taxon>Actinomycetota</taxon>
        <taxon>Actinomycetes</taxon>
        <taxon>Micrococcales</taxon>
        <taxon>Intrasporangiaceae</taxon>
        <taxon>Phycicoccus</taxon>
    </lineage>
</organism>
<accession>A0A7G9R483</accession>
<gene>
    <name evidence="2" type="ORF">H9L10_05175</name>
</gene>
<proteinExistence type="predicted"/>
<evidence type="ECO:0000313" key="3">
    <source>
        <dbReference type="Proteomes" id="UP000515976"/>
    </source>
</evidence>
<protein>
    <submittedName>
        <fullName evidence="2">Uncharacterized protein</fullName>
    </submittedName>
</protein>
<dbReference type="AlphaFoldDB" id="A0A7G9R483"/>
<dbReference type="RefSeq" id="WP_166098057.1">
    <property type="nucleotide sequence ID" value="NZ_BMMY01000001.1"/>
</dbReference>
<feature type="region of interest" description="Disordered" evidence="1">
    <location>
        <begin position="1"/>
        <end position="32"/>
    </location>
</feature>
<evidence type="ECO:0000256" key="1">
    <source>
        <dbReference type="SAM" id="MobiDB-lite"/>
    </source>
</evidence>
<dbReference type="Proteomes" id="UP000515976">
    <property type="component" value="Chromosome"/>
</dbReference>
<feature type="compositionally biased region" description="Polar residues" evidence="1">
    <location>
        <begin position="1"/>
        <end position="11"/>
    </location>
</feature>